<dbReference type="OrthoDB" id="10640271at2759"/>
<accession>D2VGP6</accession>
<dbReference type="RefSeq" id="XP_002676842.1">
    <property type="nucleotide sequence ID" value="XM_002676796.1"/>
</dbReference>
<feature type="compositionally biased region" description="Low complexity" evidence="1">
    <location>
        <begin position="179"/>
        <end position="192"/>
    </location>
</feature>
<dbReference type="KEGG" id="ngr:NAEGRDRAFT_68051"/>
<protein>
    <submittedName>
        <fullName evidence="2">Predicted protein</fullName>
    </submittedName>
</protein>
<feature type="region of interest" description="Disordered" evidence="1">
    <location>
        <begin position="150"/>
        <end position="225"/>
    </location>
</feature>
<dbReference type="Proteomes" id="UP000006671">
    <property type="component" value="Unassembled WGS sequence"/>
</dbReference>
<organism evidence="3">
    <name type="scientific">Naegleria gruberi</name>
    <name type="common">Amoeba</name>
    <dbReference type="NCBI Taxonomy" id="5762"/>
    <lineage>
        <taxon>Eukaryota</taxon>
        <taxon>Discoba</taxon>
        <taxon>Heterolobosea</taxon>
        <taxon>Tetramitia</taxon>
        <taxon>Eutetramitia</taxon>
        <taxon>Vahlkampfiidae</taxon>
        <taxon>Naegleria</taxon>
    </lineage>
</organism>
<name>D2VGP6_NAEGR</name>
<sequence length="225" mass="25780">MDESRIIRQEKTILDHKHGGLSHHDELESYLNQSLENATTILHKDEQTVYSKFKDTSYRNIHREPTGSETPRQTQSTATATVINNQSTFETTQQDKFMEVMNQFNNVNLNNNFTTFQPLKEEVDIPIVTQPSTSTNNNTPQSNNLISKQVAPNQINNSSTSNSVSQSTIKEKTEEPLSQITTPTINPITQTNYNDDEEEDEEVSFGQFQQHYEDDSEDDIEINYQ</sequence>
<gene>
    <name evidence="2" type="ORF">NAEGRDRAFT_68051</name>
</gene>
<feature type="compositionally biased region" description="Acidic residues" evidence="1">
    <location>
        <begin position="194"/>
        <end position="203"/>
    </location>
</feature>
<evidence type="ECO:0000313" key="2">
    <source>
        <dbReference type="EMBL" id="EFC44098.1"/>
    </source>
</evidence>
<feature type="compositionally biased region" description="Low complexity" evidence="1">
    <location>
        <begin position="153"/>
        <end position="168"/>
    </location>
</feature>
<proteinExistence type="predicted"/>
<keyword evidence="3" id="KW-1185">Reference proteome</keyword>
<evidence type="ECO:0000313" key="3">
    <source>
        <dbReference type="Proteomes" id="UP000006671"/>
    </source>
</evidence>
<dbReference type="AlphaFoldDB" id="D2VGP6"/>
<evidence type="ECO:0000256" key="1">
    <source>
        <dbReference type="SAM" id="MobiDB-lite"/>
    </source>
</evidence>
<dbReference type="VEuPathDB" id="AmoebaDB:NAEGRDRAFT_68051"/>
<dbReference type="EMBL" id="GG738870">
    <property type="protein sequence ID" value="EFC44098.1"/>
    <property type="molecule type" value="Genomic_DNA"/>
</dbReference>
<feature type="compositionally biased region" description="Acidic residues" evidence="1">
    <location>
        <begin position="214"/>
        <end position="225"/>
    </location>
</feature>
<reference evidence="2 3" key="1">
    <citation type="journal article" date="2010" name="Cell">
        <title>The genome of Naegleria gruberi illuminates early eukaryotic versatility.</title>
        <authorList>
            <person name="Fritz-Laylin L.K."/>
            <person name="Prochnik S.E."/>
            <person name="Ginger M.L."/>
            <person name="Dacks J.B."/>
            <person name="Carpenter M.L."/>
            <person name="Field M.C."/>
            <person name="Kuo A."/>
            <person name="Paredez A."/>
            <person name="Chapman J."/>
            <person name="Pham J."/>
            <person name="Shu S."/>
            <person name="Neupane R."/>
            <person name="Cipriano M."/>
            <person name="Mancuso J."/>
            <person name="Tu H."/>
            <person name="Salamov A."/>
            <person name="Lindquist E."/>
            <person name="Shapiro H."/>
            <person name="Lucas S."/>
            <person name="Grigoriev I.V."/>
            <person name="Cande W.Z."/>
            <person name="Fulton C."/>
            <person name="Rokhsar D.S."/>
            <person name="Dawson S.C."/>
        </authorList>
    </citation>
    <scope>NUCLEOTIDE SEQUENCE [LARGE SCALE GENOMIC DNA]</scope>
    <source>
        <strain evidence="2 3">NEG-M</strain>
    </source>
</reference>
<dbReference type="InParanoid" id="D2VGP6"/>
<dbReference type="GeneID" id="8847850"/>